<evidence type="ECO:0000256" key="7">
    <source>
        <dbReference type="ARBA" id="ARBA00022884"/>
    </source>
</evidence>
<dbReference type="InterPro" id="IPR004659">
    <property type="entry name" value="RNase_E/G"/>
</dbReference>
<dbReference type="GO" id="GO:0003723">
    <property type="term" value="F:RNA binding"/>
    <property type="evidence" value="ECO:0007669"/>
    <property type="project" value="UniProtKB-KW"/>
</dbReference>
<accession>A0A8S8XAN7</accession>
<name>A0A8S8XAN7_9PROT</name>
<dbReference type="GO" id="GO:0046872">
    <property type="term" value="F:metal ion binding"/>
    <property type="evidence" value="ECO:0007669"/>
    <property type="project" value="UniProtKB-KW"/>
</dbReference>
<evidence type="ECO:0000259" key="8">
    <source>
        <dbReference type="Pfam" id="PF10150"/>
    </source>
</evidence>
<evidence type="ECO:0000256" key="2">
    <source>
        <dbReference type="ARBA" id="ARBA00022722"/>
    </source>
</evidence>
<dbReference type="Proteomes" id="UP000681075">
    <property type="component" value="Unassembled WGS sequence"/>
</dbReference>
<comment type="cofactor">
    <cofactor evidence="1">
        <name>Mg(2+)</name>
        <dbReference type="ChEBI" id="CHEBI:18420"/>
    </cofactor>
</comment>
<evidence type="ECO:0000313" key="10">
    <source>
        <dbReference type="Proteomes" id="UP000681075"/>
    </source>
</evidence>
<keyword evidence="6" id="KW-0460">Magnesium</keyword>
<keyword evidence="2" id="KW-0540">Nuclease</keyword>
<evidence type="ECO:0000256" key="4">
    <source>
        <dbReference type="ARBA" id="ARBA00022759"/>
    </source>
</evidence>
<dbReference type="GO" id="GO:0016787">
    <property type="term" value="F:hydrolase activity"/>
    <property type="evidence" value="ECO:0007669"/>
    <property type="project" value="UniProtKB-KW"/>
</dbReference>
<dbReference type="PANTHER" id="PTHR30001">
    <property type="entry name" value="RIBONUCLEASE"/>
    <property type="match status" value="1"/>
</dbReference>
<comment type="caution">
    <text evidence="9">The sequence shown here is derived from an EMBL/GenBank/DDBJ whole genome shotgun (WGS) entry which is preliminary data.</text>
</comment>
<dbReference type="AlphaFoldDB" id="A0A8S8XAN7"/>
<dbReference type="GO" id="GO:0006364">
    <property type="term" value="P:rRNA processing"/>
    <property type="evidence" value="ECO:0007669"/>
    <property type="project" value="TreeGrafter"/>
</dbReference>
<keyword evidence="5" id="KW-0378">Hydrolase</keyword>
<dbReference type="PANTHER" id="PTHR30001:SF1">
    <property type="entry name" value="RIBONUCLEASE E_G-LIKE PROTEIN, CHLOROPLASTIC"/>
    <property type="match status" value="1"/>
</dbReference>
<evidence type="ECO:0000256" key="6">
    <source>
        <dbReference type="ARBA" id="ARBA00022842"/>
    </source>
</evidence>
<evidence type="ECO:0000256" key="5">
    <source>
        <dbReference type="ARBA" id="ARBA00022801"/>
    </source>
</evidence>
<organism evidence="9 10">
    <name type="scientific">Roseiterribacter gracilis</name>
    <dbReference type="NCBI Taxonomy" id="2812848"/>
    <lineage>
        <taxon>Bacteria</taxon>
        <taxon>Pseudomonadati</taxon>
        <taxon>Pseudomonadota</taxon>
        <taxon>Alphaproteobacteria</taxon>
        <taxon>Rhodospirillales</taxon>
        <taxon>Roseiterribacteraceae</taxon>
        <taxon>Roseiterribacter</taxon>
    </lineage>
</organism>
<dbReference type="RefSeq" id="WP_420241730.1">
    <property type="nucleotide sequence ID" value="NZ_BOPV01000001.1"/>
</dbReference>
<proteinExistence type="predicted"/>
<keyword evidence="4" id="KW-0255">Endonuclease</keyword>
<evidence type="ECO:0000256" key="3">
    <source>
        <dbReference type="ARBA" id="ARBA00022723"/>
    </source>
</evidence>
<dbReference type="InterPro" id="IPR019307">
    <property type="entry name" value="RNA-bd_AU-1/RNase_E/G"/>
</dbReference>
<keyword evidence="7" id="KW-0694">RNA-binding</keyword>
<gene>
    <name evidence="9" type="primary">rng</name>
    <name evidence="9" type="ORF">TMPK1_09160</name>
</gene>
<evidence type="ECO:0000256" key="1">
    <source>
        <dbReference type="ARBA" id="ARBA00001946"/>
    </source>
</evidence>
<sequence length="368" mass="39434">MTRELLVDVTGGRRRAALVEDGRLCAIEIDRLDRPSAVGSVHRALPDHHRPGLGQFLKLADGSRVLLSARAVGNRAGGVPEPVPNGPVTVQIKNDAVGDKAAQVSTDVSLPGRFVIALPSSDGVRFSRRFPEAGRSGLARLLLELPGGWIVRTAAASADPALVVHEARALLESWSSLVQGDEASLLLPAPSAPQRLLTETPDPIDRIELEDGAPALLAWVKTNAPDLVDRIHPYRDTTPLFALRDLDGAIDSLTEPVVTLPGGGRLTIETVTALTAIDVDGSTRNALDANLAASDEIARQLRLRHIGGLIVVDFISMRSPRDRALVERALQTALARDPVETQMLPMSKFGLVELARERRGRPIAELLA</sequence>
<dbReference type="Pfam" id="PF10150">
    <property type="entry name" value="RNase_E_G"/>
    <property type="match status" value="1"/>
</dbReference>
<keyword evidence="10" id="KW-1185">Reference proteome</keyword>
<evidence type="ECO:0000313" key="9">
    <source>
        <dbReference type="EMBL" id="GIL38679.1"/>
    </source>
</evidence>
<dbReference type="EMBL" id="BOPV01000001">
    <property type="protein sequence ID" value="GIL38679.1"/>
    <property type="molecule type" value="Genomic_DNA"/>
</dbReference>
<reference evidence="9" key="1">
    <citation type="submission" date="2021-02" db="EMBL/GenBank/DDBJ databases">
        <title>Genome sequence of Rhodospirillales sp. strain TMPK1 isolated from soil.</title>
        <authorList>
            <person name="Nakai R."/>
            <person name="Kusada H."/>
            <person name="Tamaki H."/>
        </authorList>
    </citation>
    <scope>NUCLEOTIDE SEQUENCE</scope>
    <source>
        <strain evidence="9">TMPK1</strain>
    </source>
</reference>
<protein>
    <submittedName>
        <fullName evidence="9">Ribonuclease G Rng</fullName>
    </submittedName>
</protein>
<keyword evidence="3" id="KW-0479">Metal-binding</keyword>
<feature type="domain" description="RNA-binding protein AU-1/Ribonuclease E/G" evidence="8">
    <location>
        <begin position="109"/>
        <end position="358"/>
    </location>
</feature>
<dbReference type="GO" id="GO:0005737">
    <property type="term" value="C:cytoplasm"/>
    <property type="evidence" value="ECO:0007669"/>
    <property type="project" value="TreeGrafter"/>
</dbReference>
<dbReference type="GO" id="GO:0004540">
    <property type="term" value="F:RNA nuclease activity"/>
    <property type="evidence" value="ECO:0007669"/>
    <property type="project" value="InterPro"/>
</dbReference>
<dbReference type="GO" id="GO:0004519">
    <property type="term" value="F:endonuclease activity"/>
    <property type="evidence" value="ECO:0007669"/>
    <property type="project" value="UniProtKB-KW"/>
</dbReference>